<dbReference type="Proteomes" id="UP000612362">
    <property type="component" value="Unassembled WGS sequence"/>
</dbReference>
<feature type="domain" description="AAA+ ATPase" evidence="4">
    <location>
        <begin position="355"/>
        <end position="493"/>
    </location>
</feature>
<evidence type="ECO:0000259" key="4">
    <source>
        <dbReference type="SMART" id="SM00382"/>
    </source>
</evidence>
<keyword evidence="6" id="KW-1185">Reference proteome</keyword>
<feature type="compositionally biased region" description="Basic and acidic residues" evidence="3">
    <location>
        <begin position="617"/>
        <end position="629"/>
    </location>
</feature>
<dbReference type="InterPro" id="IPR050168">
    <property type="entry name" value="AAA_ATPase_domain"/>
</dbReference>
<dbReference type="CDD" id="cd19481">
    <property type="entry name" value="RecA-like_protease"/>
    <property type="match status" value="1"/>
</dbReference>
<dbReference type="Pfam" id="PF00004">
    <property type="entry name" value="AAA"/>
    <property type="match status" value="1"/>
</dbReference>
<keyword evidence="2" id="KW-0067">ATP-binding</keyword>
<sequence length="629" mass="69248">MTPRKTADPAQDVSNSLEHGAPSWFDEYKESYIAGAAHGFVLYGDIYGFTSGGVSQRGYLEKALAEKREVVVRFDRSRGYSFVLESMRTKAGKLVAPQQQREQLSKDGRAMLDEIDSFFGEEGVEWGEGNSDDPFRGQPQPVEALRLLEALLRSPKAKGKVAVILDFAELLCPNVGDKSMMSPSDRDILGILMGWGQDVNLGKCNNPIFLLVAKLPELHADLRSSGSGYKVIDVPLPTREEREDYITRYLAKREERKKPIELLDLTTPELANLTAGLNLRNVEDILLLAYRSGGVSRALVKSRKDAIITSEYSEIAEMIEPLEGGFDALGGMDHLTSWAQTELIAPLAQGQSLDVPKGVLLVGPPGTGKTYFVRALAKEVGFNAVMLRSENILSKWLGESEAKLKKFFAFARALTPCLVFFDELDQSDMSSRGNSSGNPAGSNLFNQMLQFMSDETLRGRMVAFFASNRPDLIDSALLRFGRMDAIIPVLLPDEGARAGIARAQAKGQAMDIDEEAVAHLAARTINYSAADIAAVVAKAKKLARRAARDQIDVVDVRAALSYIRPATPQIARKYTLLAIDACNDAELLPPEYANELADRNALKNKIRQAEAESVGQKPDEREDREDRSW</sequence>
<keyword evidence="1" id="KW-0547">Nucleotide-binding</keyword>
<dbReference type="EMBL" id="BNJF01000012">
    <property type="protein sequence ID" value="GHO51404.1"/>
    <property type="molecule type" value="Genomic_DNA"/>
</dbReference>
<dbReference type="GO" id="GO:0005524">
    <property type="term" value="F:ATP binding"/>
    <property type="evidence" value="ECO:0007669"/>
    <property type="project" value="UniProtKB-KW"/>
</dbReference>
<evidence type="ECO:0000256" key="3">
    <source>
        <dbReference type="SAM" id="MobiDB-lite"/>
    </source>
</evidence>
<dbReference type="AlphaFoldDB" id="A0A8J3I8F1"/>
<dbReference type="SUPFAM" id="SSF52540">
    <property type="entry name" value="P-loop containing nucleoside triphosphate hydrolases"/>
    <property type="match status" value="2"/>
</dbReference>
<dbReference type="InterPro" id="IPR027417">
    <property type="entry name" value="P-loop_NTPase"/>
</dbReference>
<dbReference type="GO" id="GO:0016887">
    <property type="term" value="F:ATP hydrolysis activity"/>
    <property type="evidence" value="ECO:0007669"/>
    <property type="project" value="InterPro"/>
</dbReference>
<dbReference type="RefSeq" id="WP_220200318.1">
    <property type="nucleotide sequence ID" value="NZ_BNJF01000012.1"/>
</dbReference>
<dbReference type="Gene3D" id="3.40.50.300">
    <property type="entry name" value="P-loop containing nucleotide triphosphate hydrolases"/>
    <property type="match status" value="1"/>
</dbReference>
<name>A0A8J3I8F1_9CHLR</name>
<dbReference type="PANTHER" id="PTHR23077">
    <property type="entry name" value="AAA-FAMILY ATPASE"/>
    <property type="match status" value="1"/>
</dbReference>
<proteinExistence type="predicted"/>
<comment type="caution">
    <text evidence="5">The sequence shown here is derived from an EMBL/GenBank/DDBJ whole genome shotgun (WGS) entry which is preliminary data.</text>
</comment>
<reference evidence="5" key="1">
    <citation type="submission" date="2020-10" db="EMBL/GenBank/DDBJ databases">
        <title>Taxonomic study of unclassified bacteria belonging to the class Ktedonobacteria.</title>
        <authorList>
            <person name="Yabe S."/>
            <person name="Wang C.M."/>
            <person name="Zheng Y."/>
            <person name="Sakai Y."/>
            <person name="Cavaletti L."/>
            <person name="Monciardini P."/>
            <person name="Donadio S."/>
        </authorList>
    </citation>
    <scope>NUCLEOTIDE SEQUENCE</scope>
    <source>
        <strain evidence="5">SOSP1-1</strain>
    </source>
</reference>
<dbReference type="InterPro" id="IPR003959">
    <property type="entry name" value="ATPase_AAA_core"/>
</dbReference>
<evidence type="ECO:0000256" key="2">
    <source>
        <dbReference type="ARBA" id="ARBA00022840"/>
    </source>
</evidence>
<protein>
    <recommendedName>
        <fullName evidence="4">AAA+ ATPase domain-containing protein</fullName>
    </recommendedName>
</protein>
<accession>A0A8J3I8F1</accession>
<feature type="region of interest" description="Disordered" evidence="3">
    <location>
        <begin position="607"/>
        <end position="629"/>
    </location>
</feature>
<dbReference type="PANTHER" id="PTHR23077:SF171">
    <property type="entry name" value="NUCLEAR VALOSIN-CONTAINING PROTEIN-LIKE"/>
    <property type="match status" value="1"/>
</dbReference>
<evidence type="ECO:0000313" key="5">
    <source>
        <dbReference type="EMBL" id="GHO51404.1"/>
    </source>
</evidence>
<dbReference type="SMART" id="SM00382">
    <property type="entry name" value="AAA"/>
    <property type="match status" value="1"/>
</dbReference>
<evidence type="ECO:0000256" key="1">
    <source>
        <dbReference type="ARBA" id="ARBA00022741"/>
    </source>
</evidence>
<dbReference type="InterPro" id="IPR003593">
    <property type="entry name" value="AAA+_ATPase"/>
</dbReference>
<organism evidence="5 6">
    <name type="scientific">Ktedonospora formicarum</name>
    <dbReference type="NCBI Taxonomy" id="2778364"/>
    <lineage>
        <taxon>Bacteria</taxon>
        <taxon>Bacillati</taxon>
        <taxon>Chloroflexota</taxon>
        <taxon>Ktedonobacteria</taxon>
        <taxon>Ktedonobacterales</taxon>
        <taxon>Ktedonobacteraceae</taxon>
        <taxon>Ktedonospora</taxon>
    </lineage>
</organism>
<dbReference type="Gene3D" id="1.10.8.60">
    <property type="match status" value="1"/>
</dbReference>
<evidence type="ECO:0000313" key="6">
    <source>
        <dbReference type="Proteomes" id="UP000612362"/>
    </source>
</evidence>
<gene>
    <name evidence="5" type="ORF">KSX_95670</name>
</gene>